<keyword evidence="3" id="KW-1185">Reference proteome</keyword>
<accession>A0ABQ6CX89</accession>
<proteinExistence type="predicted"/>
<organism evidence="2 3">
    <name type="scientific">Methylobacterium brachythecii</name>
    <dbReference type="NCBI Taxonomy" id="1176177"/>
    <lineage>
        <taxon>Bacteria</taxon>
        <taxon>Pseudomonadati</taxon>
        <taxon>Pseudomonadota</taxon>
        <taxon>Alphaproteobacteria</taxon>
        <taxon>Hyphomicrobiales</taxon>
        <taxon>Methylobacteriaceae</taxon>
        <taxon>Methylobacterium</taxon>
    </lineage>
</organism>
<dbReference type="InterPro" id="IPR001387">
    <property type="entry name" value="Cro/C1-type_HTH"/>
</dbReference>
<dbReference type="EMBL" id="BSPG01000002">
    <property type="protein sequence ID" value="GLS42702.1"/>
    <property type="molecule type" value="Genomic_DNA"/>
</dbReference>
<dbReference type="Gene3D" id="1.10.260.40">
    <property type="entry name" value="lambda repressor-like DNA-binding domains"/>
    <property type="match status" value="1"/>
</dbReference>
<dbReference type="InterPro" id="IPR010982">
    <property type="entry name" value="Lambda_DNA-bd_dom_sf"/>
</dbReference>
<protein>
    <recommendedName>
        <fullName evidence="1">HTH cro/C1-type domain-containing protein</fullName>
    </recommendedName>
</protein>
<dbReference type="SMART" id="SM00530">
    <property type="entry name" value="HTH_XRE"/>
    <property type="match status" value="1"/>
</dbReference>
<comment type="caution">
    <text evidence="2">The sequence shown here is derived from an EMBL/GenBank/DDBJ whole genome shotgun (WGS) entry which is preliminary data.</text>
</comment>
<dbReference type="PROSITE" id="PS50943">
    <property type="entry name" value="HTH_CROC1"/>
    <property type="match status" value="1"/>
</dbReference>
<evidence type="ECO:0000259" key="1">
    <source>
        <dbReference type="PROSITE" id="PS50943"/>
    </source>
</evidence>
<dbReference type="Proteomes" id="UP001156881">
    <property type="component" value="Unassembled WGS sequence"/>
</dbReference>
<name>A0ABQ6CX89_9HYPH</name>
<feature type="domain" description="HTH cro/C1-type" evidence="1">
    <location>
        <begin position="51"/>
        <end position="104"/>
    </location>
</feature>
<dbReference type="Pfam" id="PF01381">
    <property type="entry name" value="HTH_3"/>
    <property type="match status" value="1"/>
</dbReference>
<evidence type="ECO:0000313" key="3">
    <source>
        <dbReference type="Proteomes" id="UP001156881"/>
    </source>
</evidence>
<dbReference type="CDD" id="cd00093">
    <property type="entry name" value="HTH_XRE"/>
    <property type="match status" value="1"/>
</dbReference>
<reference evidence="3" key="1">
    <citation type="journal article" date="2019" name="Int. J. Syst. Evol. Microbiol.">
        <title>The Global Catalogue of Microorganisms (GCM) 10K type strain sequencing project: providing services to taxonomists for standard genome sequencing and annotation.</title>
        <authorList>
            <consortium name="The Broad Institute Genomics Platform"/>
            <consortium name="The Broad Institute Genome Sequencing Center for Infectious Disease"/>
            <person name="Wu L."/>
            <person name="Ma J."/>
        </authorList>
    </citation>
    <scope>NUCLEOTIDE SEQUENCE [LARGE SCALE GENOMIC DNA]</scope>
    <source>
        <strain evidence="3">NBRC 107710</strain>
    </source>
</reference>
<sequence>MTAVAFRGPFDEGINVFDGPTQAPPGRCGMGEDLDRLRLRIDDEAAVAMQVRAARSLLSWSQADLAARAGVATRSVADLETQTTRPRRETLTKLKSVLIDAGIRFIRSDGVLGVTITEIAAGRTDCSKSV</sequence>
<gene>
    <name evidence="2" type="ORF">GCM10007884_06870</name>
</gene>
<evidence type="ECO:0000313" key="2">
    <source>
        <dbReference type="EMBL" id="GLS42702.1"/>
    </source>
</evidence>
<dbReference type="SUPFAM" id="SSF47413">
    <property type="entry name" value="lambda repressor-like DNA-binding domains"/>
    <property type="match status" value="1"/>
</dbReference>